<feature type="non-terminal residue" evidence="1">
    <location>
        <position position="63"/>
    </location>
</feature>
<evidence type="ECO:0000313" key="2">
    <source>
        <dbReference type="Proteomes" id="UP000054359"/>
    </source>
</evidence>
<evidence type="ECO:0000313" key="1">
    <source>
        <dbReference type="EMBL" id="KFM72969.1"/>
    </source>
</evidence>
<organism evidence="1 2">
    <name type="scientific">Stegodyphus mimosarum</name>
    <name type="common">African social velvet spider</name>
    <dbReference type="NCBI Taxonomy" id="407821"/>
    <lineage>
        <taxon>Eukaryota</taxon>
        <taxon>Metazoa</taxon>
        <taxon>Ecdysozoa</taxon>
        <taxon>Arthropoda</taxon>
        <taxon>Chelicerata</taxon>
        <taxon>Arachnida</taxon>
        <taxon>Araneae</taxon>
        <taxon>Araneomorphae</taxon>
        <taxon>Entelegynae</taxon>
        <taxon>Eresoidea</taxon>
        <taxon>Eresidae</taxon>
        <taxon>Stegodyphus</taxon>
    </lineage>
</organism>
<reference evidence="1 2" key="1">
    <citation type="submission" date="2013-11" db="EMBL/GenBank/DDBJ databases">
        <title>Genome sequencing of Stegodyphus mimosarum.</title>
        <authorList>
            <person name="Bechsgaard J."/>
        </authorList>
    </citation>
    <scope>NUCLEOTIDE SEQUENCE [LARGE SCALE GENOMIC DNA]</scope>
</reference>
<keyword evidence="2" id="KW-1185">Reference proteome</keyword>
<dbReference type="Proteomes" id="UP000054359">
    <property type="component" value="Unassembled WGS sequence"/>
</dbReference>
<name>A0A087U6I0_STEMI</name>
<dbReference type="EMBL" id="KK118442">
    <property type="protein sequence ID" value="KFM72969.1"/>
    <property type="molecule type" value="Genomic_DNA"/>
</dbReference>
<proteinExistence type="predicted"/>
<dbReference type="AlphaFoldDB" id="A0A087U6I0"/>
<protein>
    <submittedName>
        <fullName evidence="1">Uncharacterized protein</fullName>
    </submittedName>
</protein>
<accession>A0A087U6I0</accession>
<sequence>MMTEQPIAIVNTQKYHSEYIGEIVKISANGSCGSSAWNPVSVPFCLSSVLSIVLYSAFHRNQF</sequence>
<gene>
    <name evidence="1" type="ORF">X975_04294</name>
</gene>